<feature type="region of interest" description="Disordered" evidence="1">
    <location>
        <begin position="61"/>
        <end position="113"/>
    </location>
</feature>
<reference evidence="2" key="1">
    <citation type="submission" date="2023-08" db="EMBL/GenBank/DDBJ databases">
        <title>A de novo genome assembly of Solanum verrucosum Schlechtendal, a Mexican diploid species geographically isolated from the other diploid A-genome species in potato relatives.</title>
        <authorList>
            <person name="Hosaka K."/>
        </authorList>
    </citation>
    <scope>NUCLEOTIDE SEQUENCE</scope>
    <source>
        <tissue evidence="2">Young leaves</tissue>
    </source>
</reference>
<evidence type="ECO:0000256" key="1">
    <source>
        <dbReference type="SAM" id="MobiDB-lite"/>
    </source>
</evidence>
<keyword evidence="3" id="KW-1185">Reference proteome</keyword>
<proteinExistence type="predicted"/>
<accession>A0AAF0V2A9</accession>
<gene>
    <name evidence="2" type="ORF">MTR67_050605</name>
</gene>
<dbReference type="AlphaFoldDB" id="A0AAF0V2A9"/>
<evidence type="ECO:0000313" key="3">
    <source>
        <dbReference type="Proteomes" id="UP001234989"/>
    </source>
</evidence>
<feature type="compositionally biased region" description="Polar residues" evidence="1">
    <location>
        <begin position="101"/>
        <end position="113"/>
    </location>
</feature>
<dbReference type="Proteomes" id="UP001234989">
    <property type="component" value="Chromosome 12"/>
</dbReference>
<evidence type="ECO:0000313" key="2">
    <source>
        <dbReference type="EMBL" id="WMV57220.1"/>
    </source>
</evidence>
<sequence>MAQVAEIHVMQKLHKEKMKTTSKIKTANKKLVGEEDNKTCSSGKCYSWLGKKVSCVTRQLLSSARSKPGTSRPDSPPRRDPDPDLDLGTYSHYRHPINLTRRLQSETIPSTST</sequence>
<name>A0AAF0V2A9_SOLVR</name>
<dbReference type="EMBL" id="CP133623">
    <property type="protein sequence ID" value="WMV57220.1"/>
    <property type="molecule type" value="Genomic_DNA"/>
</dbReference>
<organism evidence="2 3">
    <name type="scientific">Solanum verrucosum</name>
    <dbReference type="NCBI Taxonomy" id="315347"/>
    <lineage>
        <taxon>Eukaryota</taxon>
        <taxon>Viridiplantae</taxon>
        <taxon>Streptophyta</taxon>
        <taxon>Embryophyta</taxon>
        <taxon>Tracheophyta</taxon>
        <taxon>Spermatophyta</taxon>
        <taxon>Magnoliopsida</taxon>
        <taxon>eudicotyledons</taxon>
        <taxon>Gunneridae</taxon>
        <taxon>Pentapetalae</taxon>
        <taxon>asterids</taxon>
        <taxon>lamiids</taxon>
        <taxon>Solanales</taxon>
        <taxon>Solanaceae</taxon>
        <taxon>Solanoideae</taxon>
        <taxon>Solaneae</taxon>
        <taxon>Solanum</taxon>
    </lineage>
</organism>
<protein>
    <submittedName>
        <fullName evidence="2">Uncharacterized protein</fullName>
    </submittedName>
</protein>